<proteinExistence type="predicted"/>
<organism evidence="2 3">
    <name type="scientific">Eiseniibacteriota bacterium</name>
    <dbReference type="NCBI Taxonomy" id="2212470"/>
    <lineage>
        <taxon>Bacteria</taxon>
        <taxon>Candidatus Eiseniibacteriota</taxon>
    </lineage>
</organism>
<evidence type="ECO:0000313" key="3">
    <source>
        <dbReference type="Proteomes" id="UP000547674"/>
    </source>
</evidence>
<gene>
    <name evidence="2" type="ORF">HKN21_03725</name>
</gene>
<accession>A0A7Y2E9M4</accession>
<sequence length="317" mass="33999">IQASTAQEANFAGGNESFEELPGFPIFIGTLSDDELSLADIDDDGFLEILVFGPNNLFFAINYNGVVDLELPRTIPGENRFTAPFLSPLALDVDGTPRFEVVLPMADGQVRAHDASGFQVQDFAYLGSGNQGTYPILSDLDGDGMLEMAIVEDIVTEIPEDRVLDRGDEDPDVVRSARLLVREVGTGTGLGPWPTYRGDPGRSGFAPMPGGGGSSVPEIASTKELFVMPNPARDGRAQIHYVPSSDVEKVAISIHDVAGQLVRTLDGSVYHGVDNLVVWDLTNNEGSQVAPGLFVARIDITGTEKSVTEFLTFAVLR</sequence>
<dbReference type="AlphaFoldDB" id="A0A7Y2E9M4"/>
<dbReference type="InterPro" id="IPR028994">
    <property type="entry name" value="Integrin_alpha_N"/>
</dbReference>
<dbReference type="SUPFAM" id="SSF69318">
    <property type="entry name" value="Integrin alpha N-terminal domain"/>
    <property type="match status" value="1"/>
</dbReference>
<feature type="non-terminal residue" evidence="2">
    <location>
        <position position="1"/>
    </location>
</feature>
<dbReference type="Gene3D" id="2.60.40.4070">
    <property type="match status" value="1"/>
</dbReference>
<dbReference type="Pfam" id="PF13860">
    <property type="entry name" value="FlgD_ig"/>
    <property type="match status" value="1"/>
</dbReference>
<dbReference type="EMBL" id="JABDJR010000141">
    <property type="protein sequence ID" value="NNF05844.1"/>
    <property type="molecule type" value="Genomic_DNA"/>
</dbReference>
<dbReference type="Proteomes" id="UP000547674">
    <property type="component" value="Unassembled WGS sequence"/>
</dbReference>
<reference evidence="2 3" key="1">
    <citation type="submission" date="2020-03" db="EMBL/GenBank/DDBJ databases">
        <title>Metabolic flexibility allows generalist bacteria to become dominant in a frequently disturbed ecosystem.</title>
        <authorList>
            <person name="Chen Y.-J."/>
            <person name="Leung P.M."/>
            <person name="Bay S.K."/>
            <person name="Hugenholtz P."/>
            <person name="Kessler A.J."/>
            <person name="Shelley G."/>
            <person name="Waite D.W."/>
            <person name="Cook P.L."/>
            <person name="Greening C."/>
        </authorList>
    </citation>
    <scope>NUCLEOTIDE SEQUENCE [LARGE SCALE GENOMIC DNA]</scope>
    <source>
        <strain evidence="2">SS_bin_28</strain>
    </source>
</reference>
<dbReference type="InterPro" id="IPR025965">
    <property type="entry name" value="FlgD/Vpr_Ig-like"/>
</dbReference>
<name>A0A7Y2E9M4_UNCEI</name>
<evidence type="ECO:0000259" key="1">
    <source>
        <dbReference type="Pfam" id="PF13860"/>
    </source>
</evidence>
<protein>
    <recommendedName>
        <fullName evidence="1">FlgD/Vpr Ig-like domain-containing protein</fullName>
    </recommendedName>
</protein>
<evidence type="ECO:0000313" key="2">
    <source>
        <dbReference type="EMBL" id="NNF05844.1"/>
    </source>
</evidence>
<feature type="domain" description="FlgD/Vpr Ig-like" evidence="1">
    <location>
        <begin position="235"/>
        <end position="294"/>
    </location>
</feature>
<comment type="caution">
    <text evidence="2">The sequence shown here is derived from an EMBL/GenBank/DDBJ whole genome shotgun (WGS) entry which is preliminary data.</text>
</comment>